<organism evidence="1 2">
    <name type="scientific">Bacillus phage Mater</name>
    <dbReference type="NCBI Taxonomy" id="1540090"/>
    <lineage>
        <taxon>Viruses</taxon>
        <taxon>Duplodnaviria</taxon>
        <taxon>Heunggongvirae</taxon>
        <taxon>Uroviricota</taxon>
        <taxon>Caudoviricetes</taxon>
        <taxon>Herelleviridae</taxon>
        <taxon>Bastillevirinae</taxon>
        <taxon>Matervirus</taxon>
        <taxon>Matervirus mater</taxon>
    </lineage>
</organism>
<dbReference type="Proteomes" id="UP000030206">
    <property type="component" value="Segment"/>
</dbReference>
<accession>A0A0A0RMT1</accession>
<sequence length="48" mass="5305">MLRCGMCRSDTIPAKKGTYICSSCGQGHEVTVLNDGVFMLQPYPRDPK</sequence>
<gene>
    <name evidence="1" type="ORF">CPT_Mater218</name>
</gene>
<keyword evidence="2" id="KW-1185">Reference proteome</keyword>
<dbReference type="EMBL" id="KM236245">
    <property type="protein sequence ID" value="AIW03375.1"/>
    <property type="molecule type" value="Genomic_DNA"/>
</dbReference>
<name>A0A0A0RMT1_9CAUD</name>
<proteinExistence type="predicted"/>
<dbReference type="GeneID" id="24607123"/>
<evidence type="ECO:0000313" key="1">
    <source>
        <dbReference type="EMBL" id="AIW03375.1"/>
    </source>
</evidence>
<dbReference type="RefSeq" id="YP_009151177.1">
    <property type="nucleotide sequence ID" value="NC_027366.1"/>
</dbReference>
<evidence type="ECO:0000313" key="2">
    <source>
        <dbReference type="Proteomes" id="UP000030206"/>
    </source>
</evidence>
<reference evidence="1 2" key="1">
    <citation type="submission" date="2014-07" db="EMBL/GenBank/DDBJ databases">
        <title>Complete Genome of Bacillus megaterium Myophage Mater.</title>
        <authorList>
            <person name="Lancaster J.C."/>
            <person name="Hodde M.K."/>
            <person name="Hernandez A.C."/>
            <person name="Everett G.F.K."/>
        </authorList>
    </citation>
    <scope>NUCLEOTIDE SEQUENCE [LARGE SCALE GENOMIC DNA]</scope>
</reference>
<protein>
    <submittedName>
        <fullName evidence="1">Uncharacterized protein</fullName>
    </submittedName>
</protein>
<dbReference type="KEGG" id="vg:24607123"/>